<gene>
    <name evidence="1" type="ORF">MB824_05500</name>
</gene>
<evidence type="ECO:0000313" key="1">
    <source>
        <dbReference type="EMBL" id="MCG6503947.1"/>
    </source>
</evidence>
<reference evidence="1 2" key="1">
    <citation type="submission" date="2022-02" db="EMBL/GenBank/DDBJ databases">
        <title>Genome sequence data of Kingella unionensis sp. nov. strain CICC 24913 (CCUG 75125).</title>
        <authorList>
            <person name="Xiao M."/>
        </authorList>
    </citation>
    <scope>NUCLEOTIDE SEQUENCE [LARGE SCALE GENOMIC DNA]</scope>
    <source>
        <strain evidence="1 2">CICC 24913</strain>
    </source>
</reference>
<organism evidence="1 2">
    <name type="scientific">Kingella pumchi</name>
    <dbReference type="NCBI Taxonomy" id="2779506"/>
    <lineage>
        <taxon>Bacteria</taxon>
        <taxon>Pseudomonadati</taxon>
        <taxon>Pseudomonadota</taxon>
        <taxon>Betaproteobacteria</taxon>
        <taxon>Neisseriales</taxon>
        <taxon>Neisseriaceae</taxon>
        <taxon>Kingella</taxon>
    </lineage>
</organism>
<dbReference type="RefSeq" id="WP_238746607.1">
    <property type="nucleotide sequence ID" value="NZ_JAKOOW010000022.1"/>
</dbReference>
<name>A0ABS9NMZ2_9NEIS</name>
<dbReference type="Proteomes" id="UP001298424">
    <property type="component" value="Unassembled WGS sequence"/>
</dbReference>
<dbReference type="InterPro" id="IPR014449">
    <property type="entry name" value="UCP007050_HI0931"/>
</dbReference>
<accession>A0ABS9NMZ2</accession>
<proteinExistence type="predicted"/>
<comment type="caution">
    <text evidence="1">The sequence shown here is derived from an EMBL/GenBank/DDBJ whole genome shotgun (WGS) entry which is preliminary data.</text>
</comment>
<evidence type="ECO:0000313" key="2">
    <source>
        <dbReference type="Proteomes" id="UP001298424"/>
    </source>
</evidence>
<dbReference type="EMBL" id="JAKOOW010000022">
    <property type="protein sequence ID" value="MCG6503947.1"/>
    <property type="molecule type" value="Genomic_DNA"/>
</dbReference>
<sequence length="139" mass="15658">MLYLVSEAEFTVGRETQVFAESPLSPHYAAVFEDDGQTAYFYALDTRNEQPIAEALHIYNVADVSDSHLPCQAQICWHHNQEIAVLFINGYPHAALDFAGRFGLNRSGFPEPAAGSIWQRALLEDELVRRWYEEAADPA</sequence>
<protein>
    <submittedName>
        <fullName evidence="1">DUF2251 domain-containing protein</fullName>
    </submittedName>
</protein>
<dbReference type="PIRSF" id="PIRSF007050">
    <property type="entry name" value="UPC007050"/>
    <property type="match status" value="1"/>
</dbReference>
<dbReference type="Pfam" id="PF10008">
    <property type="entry name" value="DUF2251"/>
    <property type="match status" value="1"/>
</dbReference>
<keyword evidence="2" id="KW-1185">Reference proteome</keyword>